<dbReference type="PANTHER" id="PTHR42739">
    <property type="entry name" value="MALATE SYNTHASE G"/>
    <property type="match status" value="1"/>
</dbReference>
<evidence type="ECO:0000256" key="10">
    <source>
        <dbReference type="PIRSR" id="PIRSR601465-50"/>
    </source>
</evidence>
<dbReference type="Pfam" id="PF20658">
    <property type="entry name" value="MSG_insertion"/>
    <property type="match status" value="1"/>
</dbReference>
<evidence type="ECO:0000259" key="13">
    <source>
        <dbReference type="Pfam" id="PF20656"/>
    </source>
</evidence>
<evidence type="ECO:0000313" key="16">
    <source>
        <dbReference type="EMBL" id="ALE01831.1"/>
    </source>
</evidence>
<accession>A0A0M3T1X4</accession>
<dbReference type="InterPro" id="IPR001465">
    <property type="entry name" value="Malate_synthase_TIM"/>
</dbReference>
<feature type="domain" description="Malate synthase C-terminal" evidence="15">
    <location>
        <begin position="583"/>
        <end position="663"/>
    </location>
</feature>
<dbReference type="InterPro" id="IPR046363">
    <property type="entry name" value="MS_N_TIM-barrel_dom"/>
</dbReference>
<feature type="coiled-coil region" evidence="11">
    <location>
        <begin position="44"/>
        <end position="71"/>
    </location>
</feature>
<keyword evidence="3" id="KW-0963">Cytoplasm</keyword>
<dbReference type="OrthoDB" id="9762054at2"/>
<dbReference type="AlphaFoldDB" id="A0A0M3T1X4"/>
<dbReference type="Pfam" id="PF01274">
    <property type="entry name" value="MS_TIM-barrel"/>
    <property type="match status" value="1"/>
</dbReference>
<keyword evidence="5 16" id="KW-0808">Transferase</keyword>
<evidence type="ECO:0000256" key="4">
    <source>
        <dbReference type="ARBA" id="ARBA00022532"/>
    </source>
</evidence>
<dbReference type="PANTHER" id="PTHR42739:SF1">
    <property type="entry name" value="MALATE SYNTHASE G"/>
    <property type="match status" value="1"/>
</dbReference>
<dbReference type="InterPro" id="IPR044856">
    <property type="entry name" value="Malate_synth_C_sf"/>
</dbReference>
<feature type="active site" description="Proton donor" evidence="10">
    <location>
        <position position="622"/>
    </location>
</feature>
<evidence type="ECO:0000256" key="1">
    <source>
        <dbReference type="ARBA" id="ARBA00001946"/>
    </source>
</evidence>
<evidence type="ECO:0000259" key="12">
    <source>
        <dbReference type="Pfam" id="PF01274"/>
    </source>
</evidence>
<evidence type="ECO:0000256" key="6">
    <source>
        <dbReference type="ARBA" id="ARBA00022723"/>
    </source>
</evidence>
<name>A0A0M3T1X4_9GAMM</name>
<evidence type="ECO:0000256" key="9">
    <source>
        <dbReference type="ARBA" id="ARBA00047918"/>
    </source>
</evidence>
<dbReference type="STRING" id="1125411.W908_04105"/>
<dbReference type="RefSeq" id="WP_053820037.1">
    <property type="nucleotide sequence ID" value="NZ_CP006911.1"/>
</dbReference>
<dbReference type="GO" id="GO:0000287">
    <property type="term" value="F:magnesium ion binding"/>
    <property type="evidence" value="ECO:0007669"/>
    <property type="project" value="TreeGrafter"/>
</dbReference>
<keyword evidence="2" id="KW-0329">Glyoxylate bypass</keyword>
<keyword evidence="17" id="KW-1185">Reference proteome</keyword>
<dbReference type="InterPro" id="IPR048357">
    <property type="entry name" value="MSG_insertion"/>
</dbReference>
<evidence type="ECO:0000256" key="7">
    <source>
        <dbReference type="ARBA" id="ARBA00022842"/>
    </source>
</evidence>
<dbReference type="Pfam" id="PF20659">
    <property type="entry name" value="MS_C"/>
    <property type="match status" value="1"/>
</dbReference>
<keyword evidence="11" id="KW-0175">Coiled coil</keyword>
<proteinExistence type="predicted"/>
<evidence type="ECO:0000256" key="2">
    <source>
        <dbReference type="ARBA" id="ARBA00022435"/>
    </source>
</evidence>
<comment type="catalytic activity">
    <reaction evidence="9">
        <text>glyoxylate + acetyl-CoA + H2O = (S)-malate + CoA + H(+)</text>
        <dbReference type="Rhea" id="RHEA:18181"/>
        <dbReference type="ChEBI" id="CHEBI:15377"/>
        <dbReference type="ChEBI" id="CHEBI:15378"/>
        <dbReference type="ChEBI" id="CHEBI:15589"/>
        <dbReference type="ChEBI" id="CHEBI:36655"/>
        <dbReference type="ChEBI" id="CHEBI:57287"/>
        <dbReference type="ChEBI" id="CHEBI:57288"/>
        <dbReference type="EC" id="2.3.3.9"/>
    </reaction>
</comment>
<feature type="active site" description="Proton acceptor" evidence="10">
    <location>
        <position position="332"/>
    </location>
</feature>
<dbReference type="InterPro" id="IPR048356">
    <property type="entry name" value="MS_N"/>
</dbReference>
<keyword evidence="8" id="KW-0558">Oxidation</keyword>
<organism evidence="16 17">
    <name type="scientific">Candidatus Pseudothioglobus singularis PS1</name>
    <dbReference type="NCBI Taxonomy" id="1125411"/>
    <lineage>
        <taxon>Bacteria</taxon>
        <taxon>Pseudomonadati</taxon>
        <taxon>Pseudomonadota</taxon>
        <taxon>Gammaproteobacteria</taxon>
        <taxon>Candidatus Pseudothioglobaceae</taxon>
        <taxon>Candidatus Pseudothioglobus</taxon>
    </lineage>
</organism>
<protein>
    <submittedName>
        <fullName evidence="16">Malate synthase</fullName>
        <ecNumber evidence="16">2.3.3.9</ecNumber>
    </submittedName>
</protein>
<dbReference type="Gene3D" id="3.20.20.360">
    <property type="entry name" value="Malate synthase, domain 3"/>
    <property type="match status" value="2"/>
</dbReference>
<evidence type="ECO:0000256" key="5">
    <source>
        <dbReference type="ARBA" id="ARBA00022679"/>
    </source>
</evidence>
<evidence type="ECO:0000256" key="11">
    <source>
        <dbReference type="SAM" id="Coils"/>
    </source>
</evidence>
<dbReference type="NCBIfam" id="NF002825">
    <property type="entry name" value="PRK02999.1"/>
    <property type="match status" value="1"/>
</dbReference>
<dbReference type="GO" id="GO:0005829">
    <property type="term" value="C:cytosol"/>
    <property type="evidence" value="ECO:0007669"/>
    <property type="project" value="TreeGrafter"/>
</dbReference>
<dbReference type="GO" id="GO:0009436">
    <property type="term" value="P:glyoxylate catabolic process"/>
    <property type="evidence" value="ECO:0007669"/>
    <property type="project" value="TreeGrafter"/>
</dbReference>
<dbReference type="InterPro" id="IPR048355">
    <property type="entry name" value="MS_C"/>
</dbReference>
<dbReference type="EMBL" id="CP006911">
    <property type="protein sequence ID" value="ALE01831.1"/>
    <property type="molecule type" value="Genomic_DNA"/>
</dbReference>
<feature type="domain" description="Malate synthase TIM barrel" evidence="12">
    <location>
        <begin position="330"/>
        <end position="566"/>
    </location>
</feature>
<dbReference type="GO" id="GO:0004474">
    <property type="term" value="F:malate synthase activity"/>
    <property type="evidence" value="ECO:0007669"/>
    <property type="project" value="UniProtKB-EC"/>
</dbReference>
<keyword evidence="6" id="KW-0479">Metal-binding</keyword>
<keyword evidence="4" id="KW-0816">Tricarboxylic acid cycle</keyword>
<dbReference type="EC" id="2.3.3.9" evidence="16"/>
<feature type="domain" description="Malate synthase G alpha-beta insertion" evidence="14">
    <location>
        <begin position="160"/>
        <end position="230"/>
    </location>
</feature>
<dbReference type="KEGG" id="tsn:W908_04105"/>
<comment type="cofactor">
    <cofactor evidence="1">
        <name>Mg(2+)</name>
        <dbReference type="ChEBI" id="CHEBI:18420"/>
    </cofactor>
</comment>
<dbReference type="GO" id="GO:0006099">
    <property type="term" value="P:tricarboxylic acid cycle"/>
    <property type="evidence" value="ECO:0007669"/>
    <property type="project" value="UniProtKB-KW"/>
</dbReference>
<dbReference type="GO" id="GO:0006097">
    <property type="term" value="P:glyoxylate cycle"/>
    <property type="evidence" value="ECO:0007669"/>
    <property type="project" value="UniProtKB-KW"/>
</dbReference>
<evidence type="ECO:0000313" key="17">
    <source>
        <dbReference type="Proteomes" id="UP000068905"/>
    </source>
</evidence>
<gene>
    <name evidence="16" type="ORF">W908_04105</name>
</gene>
<keyword evidence="7" id="KW-0460">Magnesium</keyword>
<evidence type="ECO:0000259" key="15">
    <source>
        <dbReference type="Pfam" id="PF20659"/>
    </source>
</evidence>
<keyword evidence="16" id="KW-0012">Acyltransferase</keyword>
<evidence type="ECO:0000259" key="14">
    <source>
        <dbReference type="Pfam" id="PF20658"/>
    </source>
</evidence>
<dbReference type="InterPro" id="IPR006253">
    <property type="entry name" value="Malate_synthG"/>
</dbReference>
<evidence type="ECO:0000256" key="8">
    <source>
        <dbReference type="ARBA" id="ARBA00023097"/>
    </source>
</evidence>
<feature type="domain" description="Malate synthase N-terminal" evidence="13">
    <location>
        <begin position="19"/>
        <end position="72"/>
    </location>
</feature>
<evidence type="ECO:0000256" key="3">
    <source>
        <dbReference type="ARBA" id="ARBA00022490"/>
    </source>
</evidence>
<dbReference type="InterPro" id="IPR011076">
    <property type="entry name" value="Malate_synth_sf"/>
</dbReference>
<dbReference type="SUPFAM" id="SSF51645">
    <property type="entry name" value="Malate synthase G"/>
    <property type="match status" value="1"/>
</dbReference>
<sequence>MSAGQQIIQDIKVDKIFFDFIDNEVCDGLEITATDFFESLSKILSELQESNQLLLDKRDELQSQIDEWHLQNKRIDPQKYKEFLESIGYVAEKPDEFSIEVEEVDDEISQVAGPQLVVPITNQRFVLNAVNARWGSLFDSLYGTNVIPNKGSMSTSFAHNLQRVNRTAELACDFLDEIAPLKGASYRQITTQVKYKGTLIFNLNDGEVATLINPSQYIGLTENGNILLKNNNLHIEIVCDQERSLHKSGIFDVILESAVTTIVDFEDSASTVSDEEKIHAYRNYLGLMKRELSASFVKGGETITRSLNNDKTYTDSHGAICKLPGTSLTLVRNVGIHMTTEMVTNNDGSPIPEGILDAMVTSLIALHDLKLKMNSKKGSIYIVKPKLHGPKEVKFTMDLFSAVEKALSIKENTLKIGVMDEERRTTLNLKACIYEARNRIIFINTGFLDRTGDEIHTSMMAGAIRCKNLIKEEAWFSAYEENNVSSGLESGLYKRAQIGKGMWAQPDQMRQMLDNKMVHLEAGASCSWVPSPTAATLHATHYHRFNVFRQQQELLSKHQKPNQDDLYKIPFLKLADQLSEEKIIKEINNNAQSILGYVVKWINQGIGCSKVQDINHIGLMEDRATLRISSQHMANWLHHKICTKDQVNKAFQDMAVIVDDQNKHDPNYLALAPNFDSFAYKASIALAFEGADQANGYTEDILIRFRRKFLEAKQAK</sequence>
<dbReference type="PATRIC" id="fig|1125411.7.peg.803"/>
<dbReference type="Gene3D" id="1.20.1220.12">
    <property type="entry name" value="Malate synthase, domain III"/>
    <property type="match status" value="1"/>
</dbReference>
<reference evidence="16 17" key="1">
    <citation type="journal article" date="2015" name="Genome Announc.">
        <title>Genome Sequence of 'Candidatus Thioglobus singularis' Strain PS1, a Mixotroph from the SUP05 Clade of Marine Gammaproteobacteria.</title>
        <authorList>
            <person name="Marshall K.T."/>
            <person name="Morris R.M."/>
        </authorList>
    </citation>
    <scope>NUCLEOTIDE SEQUENCE [LARGE SCALE GENOMIC DNA]</scope>
    <source>
        <strain evidence="16 17">PS1</strain>
    </source>
</reference>
<dbReference type="Proteomes" id="UP000068905">
    <property type="component" value="Chromosome"/>
</dbReference>
<dbReference type="Pfam" id="PF20656">
    <property type="entry name" value="MS_N"/>
    <property type="match status" value="1"/>
</dbReference>